<evidence type="ECO:0000313" key="2">
    <source>
        <dbReference type="Proteomes" id="UP001229081"/>
    </source>
</evidence>
<proteinExistence type="predicted"/>
<dbReference type="RefSeq" id="WP_306255714.1">
    <property type="nucleotide sequence ID" value="NZ_JAUFSA010000002.1"/>
</dbReference>
<comment type="caution">
    <text evidence="1">The sequence shown here is derived from an EMBL/GenBank/DDBJ whole genome shotgun (WGS) entry which is preliminary data.</text>
</comment>
<organism evidence="1 2">
    <name type="scientific">Mycobacterium paragordonae</name>
    <dbReference type="NCBI Taxonomy" id="1389713"/>
    <lineage>
        <taxon>Bacteria</taxon>
        <taxon>Bacillati</taxon>
        <taxon>Actinomycetota</taxon>
        <taxon>Actinomycetes</taxon>
        <taxon>Mycobacteriales</taxon>
        <taxon>Mycobacteriaceae</taxon>
        <taxon>Mycobacterium</taxon>
    </lineage>
</organism>
<reference evidence="1" key="1">
    <citation type="submission" date="2023-06" db="EMBL/GenBank/DDBJ databases">
        <title>Identification of two novel mycobacterium reveal diversities and complexities of Mycobacterium gordonae clade.</title>
        <authorList>
            <person name="Matsumoto Y."/>
            <person name="Nakamura S."/>
            <person name="Motooka D."/>
            <person name="Fukushima K."/>
        </authorList>
    </citation>
    <scope>NUCLEOTIDE SEQUENCE</scope>
    <source>
        <strain evidence="1">TY812</strain>
    </source>
</reference>
<gene>
    <name evidence="1" type="ORF">QXL92_28635</name>
</gene>
<accession>A0AAJ1S7P9</accession>
<protein>
    <submittedName>
        <fullName evidence="1">Uncharacterized protein</fullName>
    </submittedName>
</protein>
<dbReference type="EMBL" id="JAUFSA010000002">
    <property type="protein sequence ID" value="MDP7738707.1"/>
    <property type="molecule type" value="Genomic_DNA"/>
</dbReference>
<evidence type="ECO:0000313" key="1">
    <source>
        <dbReference type="EMBL" id="MDP7738707.1"/>
    </source>
</evidence>
<sequence length="146" mass="15874">MTATLALVPVLSVLAGAAITYWLNVRARNRTRIEDIYHDAIAAVAVAAASKEFIGQVGPWRGASDDEYDAFTSRMGREGNERYIKAVADARSAIARASAYAPELRRFYAETGGSEFDDALADEIIAAVRQALARRSRSRRQPAVGI</sequence>
<dbReference type="Proteomes" id="UP001229081">
    <property type="component" value="Unassembled WGS sequence"/>
</dbReference>
<name>A0AAJ1S7P9_9MYCO</name>
<dbReference type="AlphaFoldDB" id="A0AAJ1S7P9"/>